<protein>
    <recommendedName>
        <fullName evidence="3">[Citrate [pro-3S]-lyase] ligase</fullName>
        <ecNumber evidence="3">6.2.1.22</ecNumber>
    </recommendedName>
</protein>
<dbReference type="GO" id="GO:0016829">
    <property type="term" value="F:lyase activity"/>
    <property type="evidence" value="ECO:0007669"/>
    <property type="project" value="UniProtKB-KW"/>
</dbReference>
<dbReference type="GO" id="GO:0005524">
    <property type="term" value="F:ATP binding"/>
    <property type="evidence" value="ECO:0007669"/>
    <property type="project" value="UniProtKB-UniRule"/>
</dbReference>
<feature type="domain" description="Citrate lyase ligase C-terminal" evidence="4">
    <location>
        <begin position="152"/>
        <end position="333"/>
    </location>
</feature>
<dbReference type="Proteomes" id="UP000030001">
    <property type="component" value="Unassembled WGS sequence"/>
</dbReference>
<dbReference type="InterPro" id="IPR013166">
    <property type="entry name" value="Citrate_lyase_ligase_C"/>
</dbReference>
<evidence type="ECO:0000256" key="3">
    <source>
        <dbReference type="PIRNR" id="PIRNR005751"/>
    </source>
</evidence>
<proteinExistence type="predicted"/>
<dbReference type="SMART" id="SM00764">
    <property type="entry name" value="Citrate_ly_lig"/>
    <property type="match status" value="1"/>
</dbReference>
<evidence type="ECO:0000313" key="6">
    <source>
        <dbReference type="Proteomes" id="UP000030001"/>
    </source>
</evidence>
<organism evidence="5 6">
    <name type="scientific">Limosilactobacillus mucosae</name>
    <name type="common">Lactobacillus mucosae</name>
    <dbReference type="NCBI Taxonomy" id="97478"/>
    <lineage>
        <taxon>Bacteria</taxon>
        <taxon>Bacillati</taxon>
        <taxon>Bacillota</taxon>
        <taxon>Bacilli</taxon>
        <taxon>Lactobacillales</taxon>
        <taxon>Lactobacillaceae</taxon>
        <taxon>Limosilactobacillus</taxon>
    </lineage>
</organism>
<name>A0A099Y8K6_LIMMU</name>
<dbReference type="EC" id="6.2.1.22" evidence="3"/>
<dbReference type="NCBIfam" id="TIGR00125">
    <property type="entry name" value="cyt_tran_rel"/>
    <property type="match status" value="1"/>
</dbReference>
<dbReference type="InterPro" id="IPR005216">
    <property type="entry name" value="Citrate_lyase_ligase"/>
</dbReference>
<sequence>MENHIVDLHLSDRATRQKWQQFLESLGIHNFSDAEVDKIDFTLGLLDEQGQLVGTGSAAGNVLKYIGVCNKEAVPGARFNAIVSALTNRLFQEHRFHLFVFTKARYSASFQHLGFKELAHSDVAAFLETGDPNVDDYLAAVPRVDGQATKKVAGIVMNANPFTNGHRYLVEQAAKENDLVYVFVVNTDLSLFRTSERFELVKVGTADLKNVIVVDGGDYMVSYATFPAYFLESADQTIRYQTTLDARVFRDTIAPALNIKTRYVGSEPLSRTTGIYNQVLQQELPPKVALKIIERKTATNGNYITATEVRKCIKDDNLDAIVGLVPATTQKFVEDHVTILQERIKEGMNINGN</sequence>
<reference evidence="5 6" key="1">
    <citation type="submission" date="2014-09" db="EMBL/GenBank/DDBJ databases">
        <title>Lactobacillus mucosae CRL573 Genome Sequencing.</title>
        <authorList>
            <person name="Bleckwedel J."/>
            <person name="Teran L.C."/>
            <person name="Bonacina J."/>
            <person name="Saavedra L."/>
            <person name="Mozzi F.B."/>
            <person name="Raya R.R."/>
        </authorList>
    </citation>
    <scope>NUCLEOTIDE SEQUENCE [LARGE SCALE GENOMIC DNA]</scope>
    <source>
        <strain evidence="5 6">CRL573</strain>
    </source>
</reference>
<dbReference type="NCBIfam" id="TIGR00124">
    <property type="entry name" value="cit_ly_ligase"/>
    <property type="match status" value="1"/>
</dbReference>
<accession>A0A099Y8K6</accession>
<dbReference type="GO" id="GO:0008771">
    <property type="term" value="F:[citrate (pro-3S)-lyase] ligase activity"/>
    <property type="evidence" value="ECO:0007669"/>
    <property type="project" value="UniProtKB-EC"/>
</dbReference>
<dbReference type="Gene3D" id="3.40.50.620">
    <property type="entry name" value="HUPs"/>
    <property type="match status" value="1"/>
</dbReference>
<dbReference type="EMBL" id="JROC01000035">
    <property type="protein sequence ID" value="KGL66589.1"/>
    <property type="molecule type" value="Genomic_DNA"/>
</dbReference>
<dbReference type="SUPFAM" id="SSF52374">
    <property type="entry name" value="Nucleotidylyl transferase"/>
    <property type="match status" value="1"/>
</dbReference>
<comment type="catalytic activity">
    <reaction evidence="3">
        <text>holo-[citrate lyase ACP] + acetate + ATP = acetyl-[citrate lyase ACP] + AMP + diphosphate</text>
        <dbReference type="Rhea" id="RHEA:23788"/>
        <dbReference type="Rhea" id="RHEA-COMP:10158"/>
        <dbReference type="Rhea" id="RHEA-COMP:13710"/>
        <dbReference type="ChEBI" id="CHEBI:30089"/>
        <dbReference type="ChEBI" id="CHEBI:30616"/>
        <dbReference type="ChEBI" id="CHEBI:33019"/>
        <dbReference type="ChEBI" id="CHEBI:82683"/>
        <dbReference type="ChEBI" id="CHEBI:137976"/>
        <dbReference type="ChEBI" id="CHEBI:456215"/>
        <dbReference type="EC" id="6.2.1.22"/>
    </reaction>
</comment>
<comment type="function">
    <text evidence="3">Acetylation of prosthetic group (2-(5''-phosphoribosyl)-3'-dephosphocoenzyme-A) of the gamma subunit of citrate lyase.</text>
</comment>
<gene>
    <name evidence="5" type="ORF">LX03_08245</name>
</gene>
<dbReference type="InterPro" id="IPR014729">
    <property type="entry name" value="Rossmann-like_a/b/a_fold"/>
</dbReference>
<evidence type="ECO:0000256" key="1">
    <source>
        <dbReference type="ARBA" id="ARBA00022741"/>
    </source>
</evidence>
<evidence type="ECO:0000256" key="2">
    <source>
        <dbReference type="ARBA" id="ARBA00022840"/>
    </source>
</evidence>
<dbReference type="PIRSF" id="PIRSF005751">
    <property type="entry name" value="Acet_citr_lig"/>
    <property type="match status" value="1"/>
</dbReference>
<keyword evidence="5" id="KW-0456">Lyase</keyword>
<dbReference type="Pfam" id="PF08218">
    <property type="entry name" value="Citrate_ly_lig"/>
    <property type="match status" value="1"/>
</dbReference>
<evidence type="ECO:0000313" key="5">
    <source>
        <dbReference type="EMBL" id="KGL66589.1"/>
    </source>
</evidence>
<evidence type="ECO:0000259" key="4">
    <source>
        <dbReference type="SMART" id="SM00764"/>
    </source>
</evidence>
<keyword evidence="1 3" id="KW-0547">Nucleotide-binding</keyword>
<dbReference type="InterPro" id="IPR004821">
    <property type="entry name" value="Cyt_trans-like"/>
</dbReference>
<comment type="caution">
    <text evidence="5">The sequence shown here is derived from an EMBL/GenBank/DDBJ whole genome shotgun (WGS) entry which is preliminary data.</text>
</comment>
<dbReference type="CDD" id="cd02169">
    <property type="entry name" value="Citrate_lyase_ligase"/>
    <property type="match status" value="1"/>
</dbReference>
<keyword evidence="2 3" id="KW-0067">ATP-binding</keyword>
<dbReference type="PANTHER" id="PTHR40599">
    <property type="entry name" value="[CITRATE [PRO-3S]-LYASE] LIGASE"/>
    <property type="match status" value="1"/>
</dbReference>
<dbReference type="PANTHER" id="PTHR40599:SF1">
    <property type="entry name" value="[CITRATE [PRO-3S]-LYASE] LIGASE"/>
    <property type="match status" value="1"/>
</dbReference>
<keyword evidence="3 5" id="KW-0436">Ligase</keyword>
<dbReference type="AlphaFoldDB" id="A0A099Y8K6"/>